<dbReference type="SUPFAM" id="SSF82114">
    <property type="entry name" value="Riboflavin kinase-like"/>
    <property type="match status" value="1"/>
</dbReference>
<evidence type="ECO:0000256" key="10">
    <source>
        <dbReference type="ARBA" id="ARBA00022840"/>
    </source>
</evidence>
<keyword evidence="10 14" id="KW-0067">ATP-binding</keyword>
<evidence type="ECO:0000256" key="6">
    <source>
        <dbReference type="ARBA" id="ARBA00022695"/>
    </source>
</evidence>
<dbReference type="Proteomes" id="UP000000954">
    <property type="component" value="Chromosome"/>
</dbReference>
<name>C7MNL4_CRYCD</name>
<evidence type="ECO:0000256" key="7">
    <source>
        <dbReference type="ARBA" id="ARBA00022741"/>
    </source>
</evidence>
<keyword evidence="7 14" id="KW-0547">Nucleotide-binding</keyword>
<dbReference type="InterPro" id="IPR014729">
    <property type="entry name" value="Rossmann-like_a/b/a_fold"/>
</dbReference>
<keyword evidence="8 14" id="KW-0418">Kinase</keyword>
<dbReference type="NCBIfam" id="TIGR00125">
    <property type="entry name" value="cyt_tran_rel"/>
    <property type="match status" value="1"/>
</dbReference>
<evidence type="ECO:0000256" key="11">
    <source>
        <dbReference type="ARBA" id="ARBA00023268"/>
    </source>
</evidence>
<proteinExistence type="inferred from homology"/>
<dbReference type="STRING" id="469378.Ccur_08000"/>
<evidence type="ECO:0000313" key="16">
    <source>
        <dbReference type="EMBL" id="ACU94504.1"/>
    </source>
</evidence>
<dbReference type="RefSeq" id="WP_012803192.1">
    <property type="nucleotide sequence ID" value="NC_013170.1"/>
</dbReference>
<dbReference type="AlphaFoldDB" id="C7MNL4"/>
<dbReference type="PANTHER" id="PTHR22749:SF6">
    <property type="entry name" value="RIBOFLAVIN KINASE"/>
    <property type="match status" value="1"/>
</dbReference>
<evidence type="ECO:0000256" key="14">
    <source>
        <dbReference type="PIRNR" id="PIRNR004491"/>
    </source>
</evidence>
<gene>
    <name evidence="16" type="ordered locus">Ccur_08000</name>
</gene>
<keyword evidence="11" id="KW-0511">Multifunctional enzyme</keyword>
<comment type="pathway">
    <text evidence="2 14">Cofactor biosynthesis; FMN biosynthesis; FMN from riboflavin (ATP route): step 1/1.</text>
</comment>
<keyword evidence="3 14" id="KW-0285">Flavoprotein</keyword>
<keyword evidence="4 14" id="KW-0288">FMN</keyword>
<dbReference type="InterPro" id="IPR015864">
    <property type="entry name" value="FAD_synthase"/>
</dbReference>
<dbReference type="GO" id="GO:0009398">
    <property type="term" value="P:FMN biosynthetic process"/>
    <property type="evidence" value="ECO:0007669"/>
    <property type="project" value="UniProtKB-UniRule"/>
</dbReference>
<evidence type="ECO:0000256" key="1">
    <source>
        <dbReference type="ARBA" id="ARBA00004726"/>
    </source>
</evidence>
<evidence type="ECO:0000256" key="5">
    <source>
        <dbReference type="ARBA" id="ARBA00022679"/>
    </source>
</evidence>
<dbReference type="eggNOG" id="COG0196">
    <property type="taxonomic scope" value="Bacteria"/>
</dbReference>
<sequence>MGSIYTVDETFDHTLFAGSSCCFGVFDGVHTGHRFLIDAAKKAAHEAGSRSIVLTFDRDPDEIFAPDKLKKLLSNEDRLALLAQSGVNAVCVLPFTRTLAALSPQDFLEKTFGVYSPAFLHVGCDFAFGARAQGTVDDLQTWAHQSGTSICAYDLKSADGDIITATRIRGLLADGWVEEANRLIGRAYALHETVRPGRSDGRDFGFRTANLTVPSERFVVAEGVYAGYAIVAGKRYAAAISNGVAPTFADSTTANVEVHILDFDQEMYGETIWVEFHHRLRPMMRFSSTQELIDTVMGNIQWVRDNMKV</sequence>
<comment type="pathway">
    <text evidence="1 14">Cofactor biosynthesis; FAD biosynthesis; FAD from FMN: step 1/1.</text>
</comment>
<dbReference type="GO" id="GO:0006747">
    <property type="term" value="P:FAD biosynthetic process"/>
    <property type="evidence" value="ECO:0007669"/>
    <property type="project" value="UniProtKB-UniRule"/>
</dbReference>
<dbReference type="HOGENOM" id="CLU_048437_0_0_11"/>
<dbReference type="SUPFAM" id="SSF52374">
    <property type="entry name" value="Nucleotidylyl transferase"/>
    <property type="match status" value="1"/>
</dbReference>
<dbReference type="UniPathway" id="UPA00276">
    <property type="reaction ID" value="UER00406"/>
</dbReference>
<keyword evidence="17" id="KW-1185">Reference proteome</keyword>
<dbReference type="Gene3D" id="3.40.50.620">
    <property type="entry name" value="HUPs"/>
    <property type="match status" value="1"/>
</dbReference>
<dbReference type="SMART" id="SM00904">
    <property type="entry name" value="Flavokinase"/>
    <property type="match status" value="1"/>
</dbReference>
<protein>
    <recommendedName>
        <fullName evidence="14">Riboflavin biosynthesis protein</fullName>
    </recommendedName>
    <domain>
        <recommendedName>
            <fullName evidence="14">Riboflavin kinase</fullName>
            <ecNumber evidence="14">2.7.1.26</ecNumber>
        </recommendedName>
        <alternativeName>
            <fullName evidence="14">Flavokinase</fullName>
        </alternativeName>
    </domain>
    <domain>
        <recommendedName>
            <fullName evidence="14">FMN adenylyltransferase</fullName>
            <ecNumber evidence="14">2.7.7.2</ecNumber>
        </recommendedName>
        <alternativeName>
            <fullName evidence="14">FAD pyrophosphorylase</fullName>
        </alternativeName>
        <alternativeName>
            <fullName evidence="14">FAD synthase</fullName>
        </alternativeName>
    </domain>
</protein>
<feature type="domain" description="Riboflavin kinase" evidence="15">
    <location>
        <begin position="183"/>
        <end position="308"/>
    </location>
</feature>
<dbReference type="KEGG" id="ccu:Ccur_08000"/>
<dbReference type="GO" id="GO:0008531">
    <property type="term" value="F:riboflavin kinase activity"/>
    <property type="evidence" value="ECO:0007669"/>
    <property type="project" value="UniProtKB-UniRule"/>
</dbReference>
<dbReference type="InterPro" id="IPR002606">
    <property type="entry name" value="Riboflavin_kinase_bac"/>
</dbReference>
<dbReference type="GO" id="GO:0009231">
    <property type="term" value="P:riboflavin biosynthetic process"/>
    <property type="evidence" value="ECO:0007669"/>
    <property type="project" value="InterPro"/>
</dbReference>
<dbReference type="OrthoDB" id="9803667at2"/>
<organism evidence="16 17">
    <name type="scientific">Cryptobacterium curtum (strain ATCC 700683 / DSM 15641 / CCUG 43107 / 12-3)</name>
    <dbReference type="NCBI Taxonomy" id="469378"/>
    <lineage>
        <taxon>Bacteria</taxon>
        <taxon>Bacillati</taxon>
        <taxon>Actinomycetota</taxon>
        <taxon>Coriobacteriia</taxon>
        <taxon>Eggerthellales</taxon>
        <taxon>Eggerthellaceae</taxon>
        <taxon>Cryptobacterium</taxon>
    </lineage>
</organism>
<dbReference type="Pfam" id="PF01687">
    <property type="entry name" value="Flavokinase"/>
    <property type="match status" value="1"/>
</dbReference>
<evidence type="ECO:0000256" key="4">
    <source>
        <dbReference type="ARBA" id="ARBA00022643"/>
    </source>
</evidence>
<dbReference type="Pfam" id="PF06574">
    <property type="entry name" value="FAD_syn"/>
    <property type="match status" value="1"/>
</dbReference>
<evidence type="ECO:0000256" key="3">
    <source>
        <dbReference type="ARBA" id="ARBA00022630"/>
    </source>
</evidence>
<evidence type="ECO:0000256" key="12">
    <source>
        <dbReference type="ARBA" id="ARBA00047880"/>
    </source>
</evidence>
<dbReference type="InterPro" id="IPR004821">
    <property type="entry name" value="Cyt_trans-like"/>
</dbReference>
<dbReference type="Gene3D" id="2.40.30.30">
    <property type="entry name" value="Riboflavin kinase-like"/>
    <property type="match status" value="1"/>
</dbReference>
<dbReference type="CDD" id="cd02064">
    <property type="entry name" value="FAD_synthetase_N"/>
    <property type="match status" value="1"/>
</dbReference>
<evidence type="ECO:0000313" key="17">
    <source>
        <dbReference type="Proteomes" id="UP000000954"/>
    </source>
</evidence>
<dbReference type="GO" id="GO:0003919">
    <property type="term" value="F:FMN adenylyltransferase activity"/>
    <property type="evidence" value="ECO:0007669"/>
    <property type="project" value="UniProtKB-UniRule"/>
</dbReference>
<dbReference type="UniPathway" id="UPA00277">
    <property type="reaction ID" value="UER00407"/>
</dbReference>
<evidence type="ECO:0000256" key="8">
    <source>
        <dbReference type="ARBA" id="ARBA00022777"/>
    </source>
</evidence>
<evidence type="ECO:0000256" key="2">
    <source>
        <dbReference type="ARBA" id="ARBA00005201"/>
    </source>
</evidence>
<dbReference type="EMBL" id="CP001682">
    <property type="protein sequence ID" value="ACU94504.1"/>
    <property type="molecule type" value="Genomic_DNA"/>
</dbReference>
<evidence type="ECO:0000256" key="13">
    <source>
        <dbReference type="ARBA" id="ARBA00049494"/>
    </source>
</evidence>
<dbReference type="EC" id="2.7.1.26" evidence="14"/>
<dbReference type="InterPro" id="IPR023465">
    <property type="entry name" value="Riboflavin_kinase_dom_sf"/>
</dbReference>
<evidence type="ECO:0000256" key="9">
    <source>
        <dbReference type="ARBA" id="ARBA00022827"/>
    </source>
</evidence>
<comment type="similarity">
    <text evidence="14">Belongs to the ribF family.</text>
</comment>
<dbReference type="NCBIfam" id="TIGR00083">
    <property type="entry name" value="ribF"/>
    <property type="match status" value="1"/>
</dbReference>
<dbReference type="GO" id="GO:0005524">
    <property type="term" value="F:ATP binding"/>
    <property type="evidence" value="ECO:0007669"/>
    <property type="project" value="UniProtKB-UniRule"/>
</dbReference>
<dbReference type="InterPro" id="IPR015865">
    <property type="entry name" value="Riboflavin_kinase_bac/euk"/>
</dbReference>
<keyword evidence="6 14" id="KW-0548">Nucleotidyltransferase</keyword>
<dbReference type="PIRSF" id="PIRSF004491">
    <property type="entry name" value="FAD_Synth"/>
    <property type="match status" value="1"/>
</dbReference>
<dbReference type="InterPro" id="IPR023468">
    <property type="entry name" value="Riboflavin_kinase"/>
</dbReference>
<keyword evidence="5 14" id="KW-0808">Transferase</keyword>
<comment type="catalytic activity">
    <reaction evidence="12 14">
        <text>riboflavin + ATP = FMN + ADP + H(+)</text>
        <dbReference type="Rhea" id="RHEA:14357"/>
        <dbReference type="ChEBI" id="CHEBI:15378"/>
        <dbReference type="ChEBI" id="CHEBI:30616"/>
        <dbReference type="ChEBI" id="CHEBI:57986"/>
        <dbReference type="ChEBI" id="CHEBI:58210"/>
        <dbReference type="ChEBI" id="CHEBI:456216"/>
        <dbReference type="EC" id="2.7.1.26"/>
    </reaction>
</comment>
<accession>C7MNL4</accession>
<comment type="catalytic activity">
    <reaction evidence="13 14">
        <text>FMN + ATP + H(+) = FAD + diphosphate</text>
        <dbReference type="Rhea" id="RHEA:17237"/>
        <dbReference type="ChEBI" id="CHEBI:15378"/>
        <dbReference type="ChEBI" id="CHEBI:30616"/>
        <dbReference type="ChEBI" id="CHEBI:33019"/>
        <dbReference type="ChEBI" id="CHEBI:57692"/>
        <dbReference type="ChEBI" id="CHEBI:58210"/>
        <dbReference type="EC" id="2.7.7.2"/>
    </reaction>
</comment>
<reference evidence="16 17" key="1">
    <citation type="journal article" date="2009" name="Stand. Genomic Sci.">
        <title>Complete genome sequence of Cryptobacterium curtum type strain (12-3).</title>
        <authorList>
            <person name="Mavrommatis K."/>
            <person name="Pukall R."/>
            <person name="Rohde C."/>
            <person name="Chen F."/>
            <person name="Sims D."/>
            <person name="Brettin T."/>
            <person name="Kuske C."/>
            <person name="Detter J.C."/>
            <person name="Han C."/>
            <person name="Lapidus A."/>
            <person name="Copeland A."/>
            <person name="Glavina Del Rio T."/>
            <person name="Nolan M."/>
            <person name="Lucas S."/>
            <person name="Tice H."/>
            <person name="Cheng J.F."/>
            <person name="Bruce D."/>
            <person name="Goodwin L."/>
            <person name="Pitluck S."/>
            <person name="Ovchinnikova G."/>
            <person name="Pati A."/>
            <person name="Ivanova N."/>
            <person name="Chen A."/>
            <person name="Palaniappan K."/>
            <person name="Chain P."/>
            <person name="D'haeseleer P."/>
            <person name="Goker M."/>
            <person name="Bristow J."/>
            <person name="Eisen J.A."/>
            <person name="Markowitz V."/>
            <person name="Hugenholtz P."/>
            <person name="Rohde M."/>
            <person name="Klenk H.P."/>
            <person name="Kyrpides N.C."/>
        </authorList>
    </citation>
    <scope>NUCLEOTIDE SEQUENCE [LARGE SCALE GENOMIC DNA]</scope>
    <source>
        <strain evidence="17">ATCC 700683 / DSM 15641 / 12-3</strain>
    </source>
</reference>
<evidence type="ECO:0000259" key="15">
    <source>
        <dbReference type="SMART" id="SM00904"/>
    </source>
</evidence>
<keyword evidence="9 14" id="KW-0274">FAD</keyword>
<dbReference type="PANTHER" id="PTHR22749">
    <property type="entry name" value="RIBOFLAVIN KINASE/FMN ADENYLYLTRANSFERASE"/>
    <property type="match status" value="1"/>
</dbReference>
<dbReference type="EC" id="2.7.7.2" evidence="14"/>